<evidence type="ECO:0000313" key="4">
    <source>
        <dbReference type="Proteomes" id="UP000292919"/>
    </source>
</evidence>
<name>A0A6H3FE41_9BACT</name>
<accession>A0A6H3FE41</accession>
<dbReference type="Pfam" id="PF00581">
    <property type="entry name" value="Rhodanese"/>
    <property type="match status" value="1"/>
</dbReference>
<dbReference type="Proteomes" id="UP000292919">
    <property type="component" value="Unassembled WGS sequence"/>
</dbReference>
<keyword evidence="4" id="KW-1185">Reference proteome</keyword>
<comment type="caution">
    <text evidence="3">The sequence shown here is derived from an EMBL/GenBank/DDBJ whole genome shotgun (WGS) entry which is preliminary data.</text>
</comment>
<evidence type="ECO:0000313" key="3">
    <source>
        <dbReference type="EMBL" id="TBH81123.1"/>
    </source>
</evidence>
<evidence type="ECO:0000256" key="1">
    <source>
        <dbReference type="SAM" id="Phobius"/>
    </source>
</evidence>
<dbReference type="SUPFAM" id="SSF52821">
    <property type="entry name" value="Rhodanese/Cell cycle control phosphatase"/>
    <property type="match status" value="1"/>
</dbReference>
<feature type="transmembrane region" description="Helical" evidence="1">
    <location>
        <begin position="117"/>
        <end position="136"/>
    </location>
</feature>
<dbReference type="PANTHER" id="PTHR43031:SF1">
    <property type="entry name" value="PYRIDINE NUCLEOTIDE-DISULPHIDE OXIDOREDUCTASE"/>
    <property type="match status" value="1"/>
</dbReference>
<feature type="domain" description="Rhodanese" evidence="2">
    <location>
        <begin position="15"/>
        <end position="104"/>
    </location>
</feature>
<dbReference type="Pfam" id="PF11127">
    <property type="entry name" value="YgaP-like_TM"/>
    <property type="match status" value="1"/>
</dbReference>
<dbReference type="InterPro" id="IPR050229">
    <property type="entry name" value="GlpE_sulfurtransferase"/>
</dbReference>
<dbReference type="Gene3D" id="6.10.140.1340">
    <property type="match status" value="1"/>
</dbReference>
<keyword evidence="1" id="KW-1133">Transmembrane helix</keyword>
<dbReference type="InterPro" id="IPR001763">
    <property type="entry name" value="Rhodanese-like_dom"/>
</dbReference>
<dbReference type="PROSITE" id="PS50206">
    <property type="entry name" value="RHODANESE_3"/>
    <property type="match status" value="1"/>
</dbReference>
<protein>
    <submittedName>
        <fullName evidence="3">DUF2892 domain-containing protein</fullName>
    </submittedName>
</protein>
<gene>
    <name evidence="3" type="ORF">EB812_03265</name>
</gene>
<keyword evidence="1" id="KW-0472">Membrane</keyword>
<dbReference type="AlphaFoldDB" id="A0A6H3FE41"/>
<dbReference type="RefSeq" id="WP_118229762.1">
    <property type="nucleotide sequence ID" value="NZ_JAQDZC010000007.1"/>
</dbReference>
<sequence length="170" mass="18324">MLSSISPEEAYKKLQEGTARLVDVREPDELATLRFPGAEAAPLSIIRWVDLRPASAEQPIIFTCNSGRRTRNESELLQQLAGGPAFQLEGGINNWVKKGLPVERDAKTLPMFRQIQIGAGSLVLLGLVGGLAWPGLRWLSAFVGAGLVFAGVTGFCGLALLLAAMPWNKK</sequence>
<dbReference type="EMBL" id="SIXC01000003">
    <property type="protein sequence ID" value="TBH81123.1"/>
    <property type="molecule type" value="Genomic_DNA"/>
</dbReference>
<dbReference type="InterPro" id="IPR036873">
    <property type="entry name" value="Rhodanese-like_dom_sf"/>
</dbReference>
<evidence type="ECO:0000259" key="2">
    <source>
        <dbReference type="PROSITE" id="PS50206"/>
    </source>
</evidence>
<reference evidence="3 4" key="1">
    <citation type="submission" date="2018-12" db="EMBL/GenBank/DDBJ databases">
        <title>First genome draft of Desulfovibrio legallis sp. nov.</title>
        <authorList>
            <person name="Ben Dhia O."/>
            <person name="Najjari A."/>
            <person name="Ferjani R."/>
            <person name="Fhoula I."/>
            <person name="Fardeau M.-L."/>
            <person name="Boudabbous A."/>
            <person name="Ouzari H.I."/>
        </authorList>
    </citation>
    <scope>NUCLEOTIDE SEQUENCE [LARGE SCALE GENOMIC DNA]</scope>
    <source>
        <strain evidence="3 4">H1T</strain>
    </source>
</reference>
<dbReference type="Gene3D" id="3.40.250.10">
    <property type="entry name" value="Rhodanese-like domain"/>
    <property type="match status" value="1"/>
</dbReference>
<feature type="transmembrane region" description="Helical" evidence="1">
    <location>
        <begin position="142"/>
        <end position="164"/>
    </location>
</feature>
<proteinExistence type="predicted"/>
<dbReference type="SMART" id="SM00450">
    <property type="entry name" value="RHOD"/>
    <property type="match status" value="1"/>
</dbReference>
<dbReference type="PANTHER" id="PTHR43031">
    <property type="entry name" value="FAD-DEPENDENT OXIDOREDUCTASE"/>
    <property type="match status" value="1"/>
</dbReference>
<dbReference type="InterPro" id="IPR021309">
    <property type="entry name" value="YgaP-like_TM"/>
</dbReference>
<organism evidence="3 4">
    <name type="scientific">Desulfovibrio legallii</name>
    <dbReference type="NCBI Taxonomy" id="571438"/>
    <lineage>
        <taxon>Bacteria</taxon>
        <taxon>Pseudomonadati</taxon>
        <taxon>Thermodesulfobacteriota</taxon>
        <taxon>Desulfovibrionia</taxon>
        <taxon>Desulfovibrionales</taxon>
        <taxon>Desulfovibrionaceae</taxon>
        <taxon>Desulfovibrio</taxon>
    </lineage>
</organism>
<keyword evidence="1" id="KW-0812">Transmembrane</keyword>